<evidence type="ECO:0000256" key="1">
    <source>
        <dbReference type="SAM" id="SignalP"/>
    </source>
</evidence>
<proteinExistence type="predicted"/>
<sequence length="231" mass="25782">MKRLITALLLTASMMASAQTNYDDPTRWAVDAQFGGAIPLIGHNDLTGPGYFTGSTKGRHGTVNKLHAELYMPNTHFSVKGGYERERLSILSGDAETELKEMMLGGRWYPAPWIWNVQPFVGLDGYLNISSLNEHYSISSSEGYQRTTDIHQPRFSVAPVIGMDIFVFSHIAIQMEYGFRVGVGSHMTATSTFKRMPGETFVTKSDLHRHCFSIGLKVTFPFKFTSDDGRS</sequence>
<dbReference type="AlphaFoldDB" id="A0A1I0MBB6"/>
<feature type="signal peptide" evidence="1">
    <location>
        <begin position="1"/>
        <end position="18"/>
    </location>
</feature>
<keyword evidence="1" id="KW-0732">Signal</keyword>
<organism evidence="2 3">
    <name type="scientific">Prevotella aff. ruminicola Tc2-24</name>
    <dbReference type="NCBI Taxonomy" id="81582"/>
    <lineage>
        <taxon>Bacteria</taxon>
        <taxon>Pseudomonadati</taxon>
        <taxon>Bacteroidota</taxon>
        <taxon>Bacteroidia</taxon>
        <taxon>Bacteroidales</taxon>
        <taxon>Prevotellaceae</taxon>
        <taxon>Prevotella</taxon>
    </lineage>
</organism>
<reference evidence="2 3" key="1">
    <citation type="submission" date="2016-10" db="EMBL/GenBank/DDBJ databases">
        <authorList>
            <person name="de Groot N.N."/>
        </authorList>
    </citation>
    <scope>NUCLEOTIDE SEQUENCE [LARGE SCALE GENOMIC DNA]</scope>
    <source>
        <strain evidence="2 3">TC2-24</strain>
    </source>
</reference>
<gene>
    <name evidence="2" type="ORF">SAMN04487850_0521</name>
</gene>
<dbReference type="Proteomes" id="UP000199373">
    <property type="component" value="Unassembled WGS sequence"/>
</dbReference>
<feature type="non-terminal residue" evidence="2">
    <location>
        <position position="231"/>
    </location>
</feature>
<keyword evidence="3" id="KW-1185">Reference proteome</keyword>
<dbReference type="RefSeq" id="WP_091914500.1">
    <property type="nucleotide sequence ID" value="NZ_FOIQ01000001.1"/>
</dbReference>
<dbReference type="EMBL" id="FOIQ01000001">
    <property type="protein sequence ID" value="SEV85757.1"/>
    <property type="molecule type" value="Genomic_DNA"/>
</dbReference>
<dbReference type="Gene3D" id="2.40.160.20">
    <property type="match status" value="1"/>
</dbReference>
<protein>
    <recommendedName>
        <fullName evidence="4">Outer membrane protein beta-barrel domain-containing protein</fullName>
    </recommendedName>
</protein>
<accession>A0A1I0MBB6</accession>
<evidence type="ECO:0000313" key="3">
    <source>
        <dbReference type="Proteomes" id="UP000199373"/>
    </source>
</evidence>
<name>A0A1I0MBB6_9BACT</name>
<evidence type="ECO:0008006" key="4">
    <source>
        <dbReference type="Google" id="ProtNLM"/>
    </source>
</evidence>
<evidence type="ECO:0000313" key="2">
    <source>
        <dbReference type="EMBL" id="SEV85757.1"/>
    </source>
</evidence>
<feature type="chain" id="PRO_5011623429" description="Outer membrane protein beta-barrel domain-containing protein" evidence="1">
    <location>
        <begin position="19"/>
        <end position="231"/>
    </location>
</feature>